<dbReference type="AlphaFoldDB" id="A0A0F0GUR9"/>
<name>A0A0F0GUR9_LENAE</name>
<evidence type="ECO:0000313" key="1">
    <source>
        <dbReference type="EMBL" id="KJK47209.1"/>
    </source>
</evidence>
<dbReference type="EMBL" id="JYJG01000141">
    <property type="protein sequence ID" value="KJK47209.1"/>
    <property type="molecule type" value="Genomic_DNA"/>
</dbReference>
<accession>A0A0F0GUR9</accession>
<reference evidence="1 2" key="1">
    <citation type="submission" date="2015-02" db="EMBL/GenBank/DDBJ databases">
        <authorList>
            <person name="Ju K.-S."/>
            <person name="Doroghazi J.R."/>
            <person name="Metcalf W."/>
        </authorList>
    </citation>
    <scope>NUCLEOTIDE SEQUENCE [LARGE SCALE GENOMIC DNA]</scope>
    <source>
        <strain evidence="1 2">NRRL B-16140</strain>
    </source>
</reference>
<gene>
    <name evidence="1" type="ORF">UK23_21080</name>
</gene>
<sequence>MGESSDSVAALLRDLDCLRVELVYWDDVSGADRVLDFMTAAVAADEVMSAQRREDDEAARFHAGVLRRHVKSACLPRLDLRR</sequence>
<dbReference type="Proteomes" id="UP000033393">
    <property type="component" value="Unassembled WGS sequence"/>
</dbReference>
<protein>
    <submittedName>
        <fullName evidence="1">Uncharacterized protein</fullName>
    </submittedName>
</protein>
<proteinExistence type="predicted"/>
<dbReference type="PATRIC" id="fig|68170.10.peg.5266"/>
<organism evidence="1 2">
    <name type="scientific">Lentzea aerocolonigenes</name>
    <name type="common">Lechevalieria aerocolonigenes</name>
    <name type="synonym">Saccharothrix aerocolonigenes</name>
    <dbReference type="NCBI Taxonomy" id="68170"/>
    <lineage>
        <taxon>Bacteria</taxon>
        <taxon>Bacillati</taxon>
        <taxon>Actinomycetota</taxon>
        <taxon>Actinomycetes</taxon>
        <taxon>Pseudonocardiales</taxon>
        <taxon>Pseudonocardiaceae</taxon>
        <taxon>Lentzea</taxon>
    </lineage>
</organism>
<dbReference type="RefSeq" id="WP_045313303.1">
    <property type="nucleotide sequence ID" value="NZ_JYJG01000141.1"/>
</dbReference>
<keyword evidence="2" id="KW-1185">Reference proteome</keyword>
<comment type="caution">
    <text evidence="1">The sequence shown here is derived from an EMBL/GenBank/DDBJ whole genome shotgun (WGS) entry which is preliminary data.</text>
</comment>
<evidence type="ECO:0000313" key="2">
    <source>
        <dbReference type="Proteomes" id="UP000033393"/>
    </source>
</evidence>